<dbReference type="InterPro" id="IPR001405">
    <property type="entry name" value="UPF0758"/>
</dbReference>
<evidence type="ECO:0000313" key="2">
    <source>
        <dbReference type="EMBL" id="EJW90496.1"/>
    </source>
</evidence>
<feature type="domain" description="UPF0758" evidence="1">
    <location>
        <begin position="6"/>
        <end position="84"/>
    </location>
</feature>
<proteinExistence type="predicted"/>
<evidence type="ECO:0000259" key="1">
    <source>
        <dbReference type="Pfam" id="PF20582"/>
    </source>
</evidence>
<dbReference type="PANTHER" id="PTHR30471:SF3">
    <property type="entry name" value="UPF0758 PROTEIN YEES-RELATED"/>
    <property type="match status" value="1"/>
</dbReference>
<organism evidence="2">
    <name type="scientific">gut metagenome</name>
    <dbReference type="NCBI Taxonomy" id="749906"/>
    <lineage>
        <taxon>unclassified sequences</taxon>
        <taxon>metagenomes</taxon>
        <taxon>organismal metagenomes</taxon>
    </lineage>
</organism>
<dbReference type="InterPro" id="IPR046778">
    <property type="entry name" value="UPF0758_N"/>
</dbReference>
<reference evidence="2" key="1">
    <citation type="journal article" date="2012" name="PLoS ONE">
        <title>Gene sets for utilization of primary and secondary nutrition supplies in the distal gut of endangered iberian lynx.</title>
        <authorList>
            <person name="Alcaide M."/>
            <person name="Messina E."/>
            <person name="Richter M."/>
            <person name="Bargiela R."/>
            <person name="Peplies J."/>
            <person name="Huws S.A."/>
            <person name="Newbold C.J."/>
            <person name="Golyshin P.N."/>
            <person name="Simon M.A."/>
            <person name="Lopez G."/>
            <person name="Yakimov M.M."/>
            <person name="Ferrer M."/>
        </authorList>
    </citation>
    <scope>NUCLEOTIDE SEQUENCE</scope>
</reference>
<dbReference type="PANTHER" id="PTHR30471">
    <property type="entry name" value="DNA REPAIR PROTEIN RADC"/>
    <property type="match status" value="1"/>
</dbReference>
<feature type="non-terminal residue" evidence="2">
    <location>
        <position position="136"/>
    </location>
</feature>
<dbReference type="AlphaFoldDB" id="J9F6I0"/>
<sequence>MSKLSINQWDLADRPREKLAEKGPAVLSNAELLAILIGSGTPDESAVDLMRHILDDCKNSLNALGKMDIPQLCQYKGIGPAKAITIIAACEFGKEGGGSACPASQYQEFTGHLPADDAYTEGPPQKRLMCSCSNNQ</sequence>
<protein>
    <submittedName>
        <fullName evidence="2">DNA repair protein RadC</fullName>
    </submittedName>
</protein>
<gene>
    <name evidence="2" type="ORF">EVA_21394</name>
</gene>
<comment type="caution">
    <text evidence="2">The sequence shown here is derived from an EMBL/GenBank/DDBJ whole genome shotgun (WGS) entry which is preliminary data.</text>
</comment>
<accession>J9F6I0</accession>
<dbReference type="Pfam" id="PF20582">
    <property type="entry name" value="UPF0758_N"/>
    <property type="match status" value="1"/>
</dbReference>
<name>J9F6I0_9ZZZZ</name>
<dbReference type="EMBL" id="AMCI01008803">
    <property type="protein sequence ID" value="EJW90496.1"/>
    <property type="molecule type" value="Genomic_DNA"/>
</dbReference>